<dbReference type="PROSITE" id="PS00463">
    <property type="entry name" value="ZN2_CY6_FUNGAL_1"/>
    <property type="match status" value="1"/>
</dbReference>
<dbReference type="InterPro" id="IPR001214">
    <property type="entry name" value="SET_dom"/>
</dbReference>
<dbReference type="InterPro" id="IPR001138">
    <property type="entry name" value="Zn2Cys6_DnaBD"/>
</dbReference>
<feature type="compositionally biased region" description="Low complexity" evidence="8">
    <location>
        <begin position="269"/>
        <end position="285"/>
    </location>
</feature>
<evidence type="ECO:0000256" key="2">
    <source>
        <dbReference type="ARBA" id="ARBA00004286"/>
    </source>
</evidence>
<evidence type="ECO:0000256" key="4">
    <source>
        <dbReference type="ARBA" id="ARBA00022603"/>
    </source>
</evidence>
<dbReference type="InterPro" id="IPR006560">
    <property type="entry name" value="AWS_dom"/>
</dbReference>
<dbReference type="Proteomes" id="UP000749646">
    <property type="component" value="Unassembled WGS sequence"/>
</dbReference>
<feature type="compositionally biased region" description="Basic residues" evidence="8">
    <location>
        <begin position="90"/>
        <end position="99"/>
    </location>
</feature>
<comment type="caution">
    <text evidence="12">The sequence shown here is derived from an EMBL/GenBank/DDBJ whole genome shotgun (WGS) entry which is preliminary data.</text>
</comment>
<dbReference type="EMBL" id="JAAAHW010003124">
    <property type="protein sequence ID" value="KAF9988519.1"/>
    <property type="molecule type" value="Genomic_DNA"/>
</dbReference>
<dbReference type="PANTHER" id="PTHR22884">
    <property type="entry name" value="SET DOMAIN PROTEINS"/>
    <property type="match status" value="1"/>
</dbReference>
<evidence type="ECO:0000256" key="7">
    <source>
        <dbReference type="ARBA" id="ARBA00023242"/>
    </source>
</evidence>
<dbReference type="InterPro" id="IPR046341">
    <property type="entry name" value="SET_dom_sf"/>
</dbReference>
<dbReference type="OrthoDB" id="422362at2759"/>
<evidence type="ECO:0000256" key="3">
    <source>
        <dbReference type="ARBA" id="ARBA00022454"/>
    </source>
</evidence>
<keyword evidence="7" id="KW-0539">Nucleus</keyword>
<dbReference type="InterPro" id="IPR050777">
    <property type="entry name" value="SET2_Histone-Lys_MeTrsfase"/>
</dbReference>
<feature type="region of interest" description="Disordered" evidence="8">
    <location>
        <begin position="70"/>
        <end position="109"/>
    </location>
</feature>
<feature type="compositionally biased region" description="Polar residues" evidence="8">
    <location>
        <begin position="562"/>
        <end position="576"/>
    </location>
</feature>
<feature type="compositionally biased region" description="Acidic residues" evidence="8">
    <location>
        <begin position="1229"/>
        <end position="1294"/>
    </location>
</feature>
<evidence type="ECO:0000256" key="5">
    <source>
        <dbReference type="ARBA" id="ARBA00022679"/>
    </source>
</evidence>
<dbReference type="GO" id="GO:0005634">
    <property type="term" value="C:nucleus"/>
    <property type="evidence" value="ECO:0007669"/>
    <property type="project" value="UniProtKB-SubCell"/>
</dbReference>
<feature type="region of interest" description="Disordered" evidence="8">
    <location>
        <begin position="448"/>
        <end position="478"/>
    </location>
</feature>
<keyword evidence="4" id="KW-0489">Methyltransferase</keyword>
<feature type="region of interest" description="Disordered" evidence="8">
    <location>
        <begin position="1185"/>
        <end position="1301"/>
    </location>
</feature>
<dbReference type="SUPFAM" id="SSF82199">
    <property type="entry name" value="SET domain"/>
    <property type="match status" value="1"/>
</dbReference>
<evidence type="ECO:0000256" key="8">
    <source>
        <dbReference type="SAM" id="MobiDB-lite"/>
    </source>
</evidence>
<feature type="region of interest" description="Disordered" evidence="8">
    <location>
        <begin position="134"/>
        <end position="166"/>
    </location>
</feature>
<dbReference type="GO" id="GO:0000981">
    <property type="term" value="F:DNA-binding transcription factor activity, RNA polymerase II-specific"/>
    <property type="evidence" value="ECO:0007669"/>
    <property type="project" value="InterPro"/>
</dbReference>
<feature type="compositionally biased region" description="Polar residues" evidence="8">
    <location>
        <begin position="705"/>
        <end position="716"/>
    </location>
</feature>
<feature type="compositionally biased region" description="Acidic residues" evidence="8">
    <location>
        <begin position="1189"/>
        <end position="1214"/>
    </location>
</feature>
<feature type="region of interest" description="Disordered" evidence="8">
    <location>
        <begin position="1058"/>
        <end position="1098"/>
    </location>
</feature>
<organism evidence="12 13">
    <name type="scientific">Modicella reniformis</name>
    <dbReference type="NCBI Taxonomy" id="1440133"/>
    <lineage>
        <taxon>Eukaryota</taxon>
        <taxon>Fungi</taxon>
        <taxon>Fungi incertae sedis</taxon>
        <taxon>Mucoromycota</taxon>
        <taxon>Mortierellomycotina</taxon>
        <taxon>Mortierellomycetes</taxon>
        <taxon>Mortierellales</taxon>
        <taxon>Mortierellaceae</taxon>
        <taxon>Modicella</taxon>
    </lineage>
</organism>
<accession>A0A9P6MBW0</accession>
<dbReference type="GO" id="GO:0032259">
    <property type="term" value="P:methylation"/>
    <property type="evidence" value="ECO:0007669"/>
    <property type="project" value="UniProtKB-KW"/>
</dbReference>
<dbReference type="Pfam" id="PF17907">
    <property type="entry name" value="AWS"/>
    <property type="match status" value="1"/>
</dbReference>
<feature type="domain" description="Post-SET" evidence="10">
    <location>
        <begin position="1035"/>
        <end position="1051"/>
    </location>
</feature>
<feature type="compositionally biased region" description="Low complexity" evidence="8">
    <location>
        <begin position="525"/>
        <end position="534"/>
    </location>
</feature>
<keyword evidence="6" id="KW-0949">S-adenosyl-L-methionine</keyword>
<evidence type="ECO:0000259" key="9">
    <source>
        <dbReference type="PROSITE" id="PS50280"/>
    </source>
</evidence>
<dbReference type="SMART" id="SM00508">
    <property type="entry name" value="PostSET"/>
    <property type="match status" value="1"/>
</dbReference>
<gene>
    <name evidence="12" type="primary">ASH1L</name>
    <name evidence="12" type="ORF">BGZ65_001981</name>
</gene>
<feature type="compositionally biased region" description="Polar residues" evidence="8">
    <location>
        <begin position="510"/>
        <end position="524"/>
    </location>
</feature>
<dbReference type="GO" id="GO:0005694">
    <property type="term" value="C:chromosome"/>
    <property type="evidence" value="ECO:0007669"/>
    <property type="project" value="UniProtKB-SubCell"/>
</dbReference>
<feature type="compositionally biased region" description="Low complexity" evidence="8">
    <location>
        <begin position="144"/>
        <end position="157"/>
    </location>
</feature>
<evidence type="ECO:0000313" key="13">
    <source>
        <dbReference type="Proteomes" id="UP000749646"/>
    </source>
</evidence>
<dbReference type="SMART" id="SM00570">
    <property type="entry name" value="AWS"/>
    <property type="match status" value="1"/>
</dbReference>
<feature type="compositionally biased region" description="Basic and acidic residues" evidence="8">
    <location>
        <begin position="577"/>
        <end position="600"/>
    </location>
</feature>
<dbReference type="GO" id="GO:0008270">
    <property type="term" value="F:zinc ion binding"/>
    <property type="evidence" value="ECO:0007669"/>
    <property type="project" value="InterPro"/>
</dbReference>
<name>A0A9P6MBW0_9FUNG</name>
<evidence type="ECO:0000259" key="10">
    <source>
        <dbReference type="PROSITE" id="PS50868"/>
    </source>
</evidence>
<keyword evidence="3" id="KW-0158">Chromosome</keyword>
<feature type="compositionally biased region" description="Polar residues" evidence="8">
    <location>
        <begin position="328"/>
        <end position="338"/>
    </location>
</feature>
<dbReference type="SUPFAM" id="SSF57701">
    <property type="entry name" value="Zn2/Cys6 DNA-binding domain"/>
    <property type="match status" value="1"/>
</dbReference>
<dbReference type="CDD" id="cd00067">
    <property type="entry name" value="GAL4"/>
    <property type="match status" value="1"/>
</dbReference>
<feature type="region of interest" description="Disordered" evidence="8">
    <location>
        <begin position="703"/>
        <end position="732"/>
    </location>
</feature>
<feature type="compositionally biased region" description="Basic residues" evidence="8">
    <location>
        <begin position="1079"/>
        <end position="1088"/>
    </location>
</feature>
<feature type="region of interest" description="Disordered" evidence="8">
    <location>
        <begin position="328"/>
        <end position="348"/>
    </location>
</feature>
<dbReference type="InterPro" id="IPR036864">
    <property type="entry name" value="Zn2-C6_fun-type_DNA-bd_sf"/>
</dbReference>
<evidence type="ECO:0000259" key="11">
    <source>
        <dbReference type="PROSITE" id="PS51215"/>
    </source>
</evidence>
<dbReference type="PROSITE" id="PS50280">
    <property type="entry name" value="SET"/>
    <property type="match status" value="1"/>
</dbReference>
<feature type="domain" description="AWS" evidence="11">
    <location>
        <begin position="856"/>
        <end position="908"/>
    </location>
</feature>
<feature type="compositionally biased region" description="Basic residues" evidence="8">
    <location>
        <begin position="1"/>
        <end position="10"/>
    </location>
</feature>
<feature type="region of interest" description="Disordered" evidence="8">
    <location>
        <begin position="269"/>
        <end position="302"/>
    </location>
</feature>
<dbReference type="Pfam" id="PF00856">
    <property type="entry name" value="SET"/>
    <property type="match status" value="1"/>
</dbReference>
<dbReference type="PROSITE" id="PS50868">
    <property type="entry name" value="POST_SET"/>
    <property type="match status" value="1"/>
</dbReference>
<dbReference type="InterPro" id="IPR003616">
    <property type="entry name" value="Post-SET_dom"/>
</dbReference>
<evidence type="ECO:0000313" key="12">
    <source>
        <dbReference type="EMBL" id="KAF9988519.1"/>
    </source>
</evidence>
<dbReference type="Gene3D" id="2.170.270.10">
    <property type="entry name" value="SET domain"/>
    <property type="match status" value="1"/>
</dbReference>
<keyword evidence="13" id="KW-1185">Reference proteome</keyword>
<proteinExistence type="predicted"/>
<feature type="region of interest" description="Disordered" evidence="8">
    <location>
        <begin position="510"/>
        <end position="678"/>
    </location>
</feature>
<feature type="region of interest" description="Disordered" evidence="8">
    <location>
        <begin position="1"/>
        <end position="25"/>
    </location>
</feature>
<feature type="domain" description="SET" evidence="9">
    <location>
        <begin position="911"/>
        <end position="1027"/>
    </location>
</feature>
<dbReference type="SMART" id="SM00317">
    <property type="entry name" value="SET"/>
    <property type="match status" value="1"/>
</dbReference>
<dbReference type="GO" id="GO:0042054">
    <property type="term" value="F:histone methyltransferase activity"/>
    <property type="evidence" value="ECO:0007669"/>
    <property type="project" value="InterPro"/>
</dbReference>
<feature type="compositionally biased region" description="Basic and acidic residues" evidence="8">
    <location>
        <begin position="654"/>
        <end position="669"/>
    </location>
</feature>
<protein>
    <submittedName>
        <fullName evidence="12">Histone-Lysine N-Methyltransferase ash1l</fullName>
    </submittedName>
</protein>
<comment type="subcellular location">
    <subcellularLocation>
        <location evidence="2">Chromosome</location>
    </subcellularLocation>
    <subcellularLocation>
        <location evidence="1">Nucleus</location>
    </subcellularLocation>
</comment>
<evidence type="ECO:0000256" key="1">
    <source>
        <dbReference type="ARBA" id="ARBA00004123"/>
    </source>
</evidence>
<sequence length="1301" mass="144762">MAVKAKKRKLLVTDQDGTSAEDELQRQEEEMLTMTRLLKQVDEKDVLSVAKHILTNATVVTREEAGADDNTRLVSNGASPTLAGTLDRSRQHHPRHTRSHNNTQLQQEGVADVVTRNGIDDDAEGQPELTNALFPSKLSFANPTTNGTVSTTSTRSPSVKEEDESPWMNLSVFEEHNQDEQYRQRFEEPRTTTMIVNGSAMDHIEISSSKRTFVSVLRSGRRRVVPLPETTTYIAVTDTTAMTAVDGEEAASGSSSVVSDGSTSYVASIMSDPSSSSPSSGSAISVTFRSESEENPRSPNMQGFDIPISALVTPRLTKTLIQQKARSTYAPSALIQQEQPKRRPGRPPGYFLGPTSCTYCRTQHRRCDYNTVCMRCVKAKISCDRSGTVERPSVIVREARQQAKAEAAAALAAAVAAGLAVPPEKPRPPQRHTQLHSLKLEAAAITARMPTPVPPPSTTAVKRRRTPSPSDVTKDNIIERRTKRLAALKPVEKYDPSIYLKPKRKLSIASSQVGDNPANDNVRNASVASSSSLSTTPQRGRSRTRDDEEAGETDDYIRSSKRTSTNPPSRSISKDSSLARETAKRESKRSIGGKLEEKSAHLSSINGRARQREQEQRKLAAIPSDSILTIKRGPGRPSNAMRYAMNPALFPPPKPEKIKRGPGRPRKDSYATTTTSATTTTIAKASSSVVPLKRTRNMIIEKAATTKNSKGKQTAIDTPEEDSGSTQEEESKTPIRLVRKVYLKSGLYSADLKVNPTNSKLSVITKPTYKQGHISKALVTQSKRGTRVNSAAHQSPFFQLPINYGVVLMSKQRDFRLPYDIMQAWQAGLLRKKPQPEPFLKIRSNVFVERRRRTETSPMVCHCKPPPPGAGRVGCGEDCYNRVMFYECISAFCPCKDQCSNQRFQKKHNEDHLRVIWTQERGFGIQTMKPIKKGSLVVEYRGEVISQSECHRRMESIYKNNKNFYFLEYEKGEVVDACQKGTNARFVNHSCSPNSQIEKWYLNGEMSIGIFSSQDIPAGAEISYDYNFSSFSGAQKQKCRCGAPNCRGYIGERISKNKEPAAIAPNNGQSSGRVAKKVDGRKRKAGRRKLNDPESSSIRLAQMPSVKQIRQRQSDKYKEDKMAAIRYTKLFLFRNIRLVESKYIKYAQTKSRSYHETVSRAWLMQARQCRKRSLEGVVEDLRAAAREKEDEEQREWLEEEQSGSSEIDEDDDSDPSAPATAEGSFILELEADDMEEYEDDNDNDDIDDDDGGDGGADDVGDDDGDDEEEEDQDEDEDESESGDEVSSESAEEIDTGIMKEE</sequence>
<reference evidence="12" key="1">
    <citation type="journal article" date="2020" name="Fungal Divers.">
        <title>Resolving the Mortierellaceae phylogeny through synthesis of multi-gene phylogenetics and phylogenomics.</title>
        <authorList>
            <person name="Vandepol N."/>
            <person name="Liber J."/>
            <person name="Desiro A."/>
            <person name="Na H."/>
            <person name="Kennedy M."/>
            <person name="Barry K."/>
            <person name="Grigoriev I.V."/>
            <person name="Miller A.N."/>
            <person name="O'Donnell K."/>
            <person name="Stajich J.E."/>
            <person name="Bonito G."/>
        </authorList>
    </citation>
    <scope>NUCLEOTIDE SEQUENCE</scope>
    <source>
        <strain evidence="12">MES-2147</strain>
    </source>
</reference>
<dbReference type="PROSITE" id="PS51215">
    <property type="entry name" value="AWS"/>
    <property type="match status" value="1"/>
</dbReference>
<keyword evidence="5" id="KW-0808">Transferase</keyword>
<evidence type="ECO:0000256" key="6">
    <source>
        <dbReference type="ARBA" id="ARBA00022691"/>
    </source>
</evidence>